<evidence type="ECO:0000256" key="1">
    <source>
        <dbReference type="SAM" id="MobiDB-lite"/>
    </source>
</evidence>
<feature type="domain" description="C2H2-type" evidence="4">
    <location>
        <begin position="430"/>
        <end position="454"/>
    </location>
</feature>
<evidence type="ECO:0000313" key="5">
    <source>
        <dbReference type="EMBL" id="OIT00229.1"/>
    </source>
</evidence>
<dbReference type="KEGG" id="nau:109228773"/>
<comment type="caution">
    <text evidence="5">The sequence shown here is derived from an EMBL/GenBank/DDBJ whole genome shotgun (WGS) entry which is preliminary data.</text>
</comment>
<name>A0A1J6I5B3_NICAT</name>
<sequence length="468" mass="53050">MSFLGFALLIIDFLTWPVLALGYPLCASIRAIETGSEYHMRKLVTYWTIFSFISLFELAFEKLIEWIPLWPYIKLSTICWLVIPQFNGACYFYQNLIHPCLLVKLDGVITQLYGACYVYQRLLYSCLSVNLQIVTDWFNKPMEDLSLKNEIFLAVAERYLEENGSDALVKLIANKSKDYRLNHHAEEIKTTDASDEAGMLTPNQVKSVRENLIWIEKKTTGKQVKETAVPTTQSNQLKQEQAKHAPSAQSEHCTNEDLKEKVHLSDLNGRDYSVKLQKPLSSTAVAESYLEKNESDAPEKLIAEKSKDHSLNHHAEEIKTTDTSPKAGMLTPSQTVCEVGGPVSEDIKAMEWMAKHEADEPKQVKRVKENLIWIEKKITGIQVNETALPVQEKDGTNEKLKEKVQQGVTGQDEKPKQVMNTGGATHNSKLWCSFCNVRCSGEIDMAAHLKGRRHLANTHGGASFYYRY</sequence>
<dbReference type="Pfam" id="PF03134">
    <property type="entry name" value="TB2_DP1_HVA22"/>
    <property type="match status" value="1"/>
</dbReference>
<dbReference type="PANTHER" id="PTHR12300:SF43">
    <property type="entry name" value="HVA22-LIKE PROTEIN"/>
    <property type="match status" value="1"/>
</dbReference>
<accession>A0A1J6I5B3</accession>
<keyword evidence="3" id="KW-0732">Signal</keyword>
<dbReference type="OMA" id="WMAKHEA"/>
<proteinExistence type="predicted"/>
<gene>
    <name evidence="5" type="primary">HVA22A_2</name>
    <name evidence="5" type="ORF">A4A49_26415</name>
</gene>
<dbReference type="EMBL" id="MJEQ01037189">
    <property type="protein sequence ID" value="OIT00229.1"/>
    <property type="molecule type" value="Genomic_DNA"/>
</dbReference>
<evidence type="ECO:0000313" key="6">
    <source>
        <dbReference type="Proteomes" id="UP000187609"/>
    </source>
</evidence>
<evidence type="ECO:0000256" key="3">
    <source>
        <dbReference type="SAM" id="SignalP"/>
    </source>
</evidence>
<dbReference type="SMR" id="A0A1J6I5B3"/>
<keyword evidence="2" id="KW-0812">Transmembrane</keyword>
<feature type="transmembrane region" description="Helical" evidence="2">
    <location>
        <begin position="44"/>
        <end position="60"/>
    </location>
</feature>
<dbReference type="OrthoDB" id="1251817at2759"/>
<evidence type="ECO:0000259" key="4">
    <source>
        <dbReference type="Pfam" id="PF12874"/>
    </source>
</evidence>
<feature type="compositionally biased region" description="Polar residues" evidence="1">
    <location>
        <begin position="229"/>
        <end position="239"/>
    </location>
</feature>
<dbReference type="SUPFAM" id="SSF57667">
    <property type="entry name" value="beta-beta-alpha zinc fingers"/>
    <property type="match status" value="1"/>
</dbReference>
<dbReference type="Gramene" id="OIT00229">
    <property type="protein sequence ID" value="OIT00229"/>
    <property type="gene ID" value="A4A49_26415"/>
</dbReference>
<feature type="signal peptide" evidence="3">
    <location>
        <begin position="1"/>
        <end position="20"/>
    </location>
</feature>
<evidence type="ECO:0000256" key="2">
    <source>
        <dbReference type="SAM" id="Phobius"/>
    </source>
</evidence>
<dbReference type="PANTHER" id="PTHR12300">
    <property type="entry name" value="HVA22-LIKE PROTEINS"/>
    <property type="match status" value="1"/>
</dbReference>
<dbReference type="Gene3D" id="3.30.160.60">
    <property type="entry name" value="Classic Zinc Finger"/>
    <property type="match status" value="1"/>
</dbReference>
<dbReference type="InterPro" id="IPR036236">
    <property type="entry name" value="Znf_C2H2_sf"/>
</dbReference>
<keyword evidence="2" id="KW-0472">Membrane</keyword>
<protein>
    <submittedName>
        <fullName evidence="5">Hva22-like protein a</fullName>
    </submittedName>
</protein>
<feature type="region of interest" description="Disordered" evidence="1">
    <location>
        <begin position="223"/>
        <end position="257"/>
    </location>
</feature>
<dbReference type="InterPro" id="IPR013087">
    <property type="entry name" value="Znf_C2H2_type"/>
</dbReference>
<dbReference type="Proteomes" id="UP000187609">
    <property type="component" value="Unassembled WGS sequence"/>
</dbReference>
<dbReference type="GeneID" id="109228773"/>
<dbReference type="Pfam" id="PF12874">
    <property type="entry name" value="zf-met"/>
    <property type="match status" value="1"/>
</dbReference>
<dbReference type="AlphaFoldDB" id="A0A1J6I5B3"/>
<keyword evidence="6" id="KW-1185">Reference proteome</keyword>
<reference evidence="5" key="1">
    <citation type="submission" date="2016-11" db="EMBL/GenBank/DDBJ databases">
        <title>The genome of Nicotiana attenuata.</title>
        <authorList>
            <person name="Xu S."/>
            <person name="Brockmoeller T."/>
            <person name="Gaquerel E."/>
            <person name="Navarro A."/>
            <person name="Kuhl H."/>
            <person name="Gase K."/>
            <person name="Ling Z."/>
            <person name="Zhou W."/>
            <person name="Kreitzer C."/>
            <person name="Stanke M."/>
            <person name="Tang H."/>
            <person name="Lyons E."/>
            <person name="Pandey P."/>
            <person name="Pandey S.P."/>
            <person name="Timmermann B."/>
            <person name="Baldwin I.T."/>
        </authorList>
    </citation>
    <scope>NUCLEOTIDE SEQUENCE [LARGE SCALE GENOMIC DNA]</scope>
    <source>
        <strain evidence="5">UT</strain>
    </source>
</reference>
<feature type="chain" id="PRO_5012588692" evidence="3">
    <location>
        <begin position="21"/>
        <end position="468"/>
    </location>
</feature>
<keyword evidence="2" id="KW-1133">Transmembrane helix</keyword>
<dbReference type="InterPro" id="IPR004345">
    <property type="entry name" value="TB2_DP1_HVA22"/>
</dbReference>
<organism evidence="5 6">
    <name type="scientific">Nicotiana attenuata</name>
    <name type="common">Coyote tobacco</name>
    <dbReference type="NCBI Taxonomy" id="49451"/>
    <lineage>
        <taxon>Eukaryota</taxon>
        <taxon>Viridiplantae</taxon>
        <taxon>Streptophyta</taxon>
        <taxon>Embryophyta</taxon>
        <taxon>Tracheophyta</taxon>
        <taxon>Spermatophyta</taxon>
        <taxon>Magnoliopsida</taxon>
        <taxon>eudicotyledons</taxon>
        <taxon>Gunneridae</taxon>
        <taxon>Pentapetalae</taxon>
        <taxon>asterids</taxon>
        <taxon>lamiids</taxon>
        <taxon>Solanales</taxon>
        <taxon>Solanaceae</taxon>
        <taxon>Nicotianoideae</taxon>
        <taxon>Nicotianeae</taxon>
        <taxon>Nicotiana</taxon>
    </lineage>
</organism>